<dbReference type="InterPro" id="IPR020539">
    <property type="entry name" value="RNase_P_CS"/>
</dbReference>
<dbReference type="PANTHER" id="PTHR33992:SF1">
    <property type="entry name" value="RIBONUCLEASE P PROTEIN COMPONENT"/>
    <property type="match status" value="1"/>
</dbReference>
<dbReference type="STRING" id="504486.SAMN05660703_0880"/>
<dbReference type="GO" id="GO:0030677">
    <property type="term" value="C:ribonuclease P complex"/>
    <property type="evidence" value="ECO:0007669"/>
    <property type="project" value="TreeGrafter"/>
</dbReference>
<evidence type="ECO:0000313" key="9">
    <source>
        <dbReference type="EMBL" id="SMC39592.1"/>
    </source>
</evidence>
<evidence type="ECO:0000256" key="5">
    <source>
        <dbReference type="ARBA" id="ARBA00022801"/>
    </source>
</evidence>
<dbReference type="HAMAP" id="MF_00227">
    <property type="entry name" value="RNase_P"/>
    <property type="match status" value="1"/>
</dbReference>
<sequence>MQQTFKLSVETKPNFTYGRAEKLKSKKLFEKLFDEGKSVSNYPLRLIYTKADFKENVPFKTGVTVSKRNFKSAVKRNRIKRLLREAYRLNKSIVFNNSKGNYALLILYLGKEMPDSKEVHLKMTNLLEKFKKKVTEEFNDDQHSKVDLNE</sequence>
<keyword evidence="5 7" id="KW-0378">Hydrolase</keyword>
<reference evidence="9 10" key="1">
    <citation type="submission" date="2017-04" db="EMBL/GenBank/DDBJ databases">
        <authorList>
            <person name="Afonso C.L."/>
            <person name="Miller P.J."/>
            <person name="Scott M.A."/>
            <person name="Spackman E."/>
            <person name="Goraichik I."/>
            <person name="Dimitrov K.M."/>
            <person name="Suarez D.L."/>
            <person name="Swayne D.E."/>
        </authorList>
    </citation>
    <scope>NUCLEOTIDE SEQUENCE [LARGE SCALE GENOMIC DNA]</scope>
    <source>
        <strain evidence="9 10">DSM 21164</strain>
    </source>
</reference>
<dbReference type="NCBIfam" id="TIGR00188">
    <property type="entry name" value="rnpA"/>
    <property type="match status" value="1"/>
</dbReference>
<evidence type="ECO:0000256" key="1">
    <source>
        <dbReference type="ARBA" id="ARBA00002663"/>
    </source>
</evidence>
<dbReference type="InterPro" id="IPR014721">
    <property type="entry name" value="Ribsml_uS5_D2-typ_fold_subgr"/>
</dbReference>
<comment type="similarity">
    <text evidence="7">Belongs to the RnpA family.</text>
</comment>
<dbReference type="EC" id="3.1.26.5" evidence="7 8"/>
<dbReference type="Pfam" id="PF00825">
    <property type="entry name" value="Ribonuclease_P"/>
    <property type="match status" value="1"/>
</dbReference>
<evidence type="ECO:0000256" key="8">
    <source>
        <dbReference type="NCBIfam" id="TIGR00188"/>
    </source>
</evidence>
<protein>
    <recommendedName>
        <fullName evidence="7 8">Ribonuclease P protein component</fullName>
        <shortName evidence="7">RNase P protein</shortName>
        <shortName evidence="7">RNaseP protein</shortName>
        <ecNumber evidence="7 8">3.1.26.5</ecNumber>
    </recommendedName>
    <alternativeName>
        <fullName evidence="7">Protein C5</fullName>
    </alternativeName>
</protein>
<keyword evidence="3 7" id="KW-0540">Nuclease</keyword>
<dbReference type="Proteomes" id="UP000192360">
    <property type="component" value="Unassembled WGS sequence"/>
</dbReference>
<evidence type="ECO:0000313" key="10">
    <source>
        <dbReference type="Proteomes" id="UP000192360"/>
    </source>
</evidence>
<comment type="subunit">
    <text evidence="7">Consists of a catalytic RNA component (M1 or rnpB) and a protein subunit.</text>
</comment>
<evidence type="ECO:0000256" key="6">
    <source>
        <dbReference type="ARBA" id="ARBA00022884"/>
    </source>
</evidence>
<dbReference type="InterPro" id="IPR000100">
    <property type="entry name" value="RNase_P"/>
</dbReference>
<dbReference type="PROSITE" id="PS00648">
    <property type="entry name" value="RIBONUCLEASE_P"/>
    <property type="match status" value="1"/>
</dbReference>
<accession>A0A1W1YU13</accession>
<evidence type="ECO:0000256" key="7">
    <source>
        <dbReference type="HAMAP-Rule" id="MF_00227"/>
    </source>
</evidence>
<dbReference type="GO" id="GO:0001682">
    <property type="term" value="P:tRNA 5'-leader removal"/>
    <property type="evidence" value="ECO:0007669"/>
    <property type="project" value="UniProtKB-UniRule"/>
</dbReference>
<proteinExistence type="inferred from homology"/>
<gene>
    <name evidence="7" type="primary">rnpA</name>
    <name evidence="9" type="ORF">SAMN05660703_0880</name>
</gene>
<dbReference type="GO" id="GO:0004526">
    <property type="term" value="F:ribonuclease P activity"/>
    <property type="evidence" value="ECO:0007669"/>
    <property type="project" value="UniProtKB-UniRule"/>
</dbReference>
<dbReference type="EMBL" id="FWXO01000001">
    <property type="protein sequence ID" value="SMC39592.1"/>
    <property type="molecule type" value="Genomic_DNA"/>
</dbReference>
<dbReference type="SUPFAM" id="SSF54211">
    <property type="entry name" value="Ribosomal protein S5 domain 2-like"/>
    <property type="match status" value="1"/>
</dbReference>
<organism evidence="9 10">
    <name type="scientific">Cellulophaga tyrosinoxydans</name>
    <dbReference type="NCBI Taxonomy" id="504486"/>
    <lineage>
        <taxon>Bacteria</taxon>
        <taxon>Pseudomonadati</taxon>
        <taxon>Bacteroidota</taxon>
        <taxon>Flavobacteriia</taxon>
        <taxon>Flavobacteriales</taxon>
        <taxon>Flavobacteriaceae</taxon>
        <taxon>Cellulophaga</taxon>
    </lineage>
</organism>
<evidence type="ECO:0000256" key="4">
    <source>
        <dbReference type="ARBA" id="ARBA00022759"/>
    </source>
</evidence>
<name>A0A1W1YU13_9FLAO</name>
<dbReference type="GO" id="GO:0000049">
    <property type="term" value="F:tRNA binding"/>
    <property type="evidence" value="ECO:0007669"/>
    <property type="project" value="UniProtKB-UniRule"/>
</dbReference>
<evidence type="ECO:0000256" key="3">
    <source>
        <dbReference type="ARBA" id="ARBA00022722"/>
    </source>
</evidence>
<dbReference type="AlphaFoldDB" id="A0A1W1YU13"/>
<keyword evidence="4 7" id="KW-0255">Endonuclease</keyword>
<evidence type="ECO:0000256" key="2">
    <source>
        <dbReference type="ARBA" id="ARBA00022694"/>
    </source>
</evidence>
<dbReference type="PANTHER" id="PTHR33992">
    <property type="entry name" value="RIBONUCLEASE P PROTEIN COMPONENT"/>
    <property type="match status" value="1"/>
</dbReference>
<dbReference type="GO" id="GO:0042781">
    <property type="term" value="F:3'-tRNA processing endoribonuclease activity"/>
    <property type="evidence" value="ECO:0007669"/>
    <property type="project" value="TreeGrafter"/>
</dbReference>
<keyword evidence="6 7" id="KW-0694">RNA-binding</keyword>
<keyword evidence="10" id="KW-1185">Reference proteome</keyword>
<keyword evidence="2 7" id="KW-0819">tRNA processing</keyword>
<dbReference type="InterPro" id="IPR020568">
    <property type="entry name" value="Ribosomal_Su5_D2-typ_SF"/>
</dbReference>
<comment type="function">
    <text evidence="1 7">RNaseP catalyzes the removal of the 5'-leader sequence from pre-tRNA to produce the mature 5'-terminus. It can also cleave other RNA substrates such as 4.5S RNA. The protein component plays an auxiliary but essential role in vivo by binding to the 5'-leader sequence and broadening the substrate specificity of the ribozyme.</text>
</comment>
<dbReference type="RefSeq" id="WP_234989606.1">
    <property type="nucleotide sequence ID" value="NZ_FWXO01000001.1"/>
</dbReference>
<comment type="catalytic activity">
    <reaction evidence="7">
        <text>Endonucleolytic cleavage of RNA, removing 5'-extranucleotides from tRNA precursor.</text>
        <dbReference type="EC" id="3.1.26.5"/>
    </reaction>
</comment>
<dbReference type="Gene3D" id="3.30.230.10">
    <property type="match status" value="1"/>
</dbReference>